<name>A0A7R8VIK4_TIMDO</name>
<accession>A0A7R8VIK4</accession>
<feature type="region of interest" description="Disordered" evidence="1">
    <location>
        <begin position="505"/>
        <end position="529"/>
    </location>
</feature>
<dbReference type="AlphaFoldDB" id="A0A7R8VIK4"/>
<reference evidence="2" key="1">
    <citation type="submission" date="2020-11" db="EMBL/GenBank/DDBJ databases">
        <authorList>
            <person name="Tran Van P."/>
        </authorList>
    </citation>
    <scope>NUCLEOTIDE SEQUENCE</scope>
</reference>
<feature type="compositionally biased region" description="Basic and acidic residues" evidence="1">
    <location>
        <begin position="112"/>
        <end position="124"/>
    </location>
</feature>
<feature type="region of interest" description="Disordered" evidence="1">
    <location>
        <begin position="105"/>
        <end position="124"/>
    </location>
</feature>
<gene>
    <name evidence="2" type="ORF">TDIB3V08_LOCUS4320</name>
</gene>
<organism evidence="2">
    <name type="scientific">Timema douglasi</name>
    <name type="common">Walking stick</name>
    <dbReference type="NCBI Taxonomy" id="61478"/>
    <lineage>
        <taxon>Eukaryota</taxon>
        <taxon>Metazoa</taxon>
        <taxon>Ecdysozoa</taxon>
        <taxon>Arthropoda</taxon>
        <taxon>Hexapoda</taxon>
        <taxon>Insecta</taxon>
        <taxon>Pterygota</taxon>
        <taxon>Neoptera</taxon>
        <taxon>Polyneoptera</taxon>
        <taxon>Phasmatodea</taxon>
        <taxon>Timematodea</taxon>
        <taxon>Timematoidea</taxon>
        <taxon>Timematidae</taxon>
        <taxon>Timema</taxon>
    </lineage>
</organism>
<sequence>MGGRVRNNLDKITLSTPDWDLIPDISTIGSPVHQVVPVVSPPYEYVHTLVFTRSLLVSSKFAIRAHSDGVIRSVWSRAVLPICVSSDTSSIPKWRRNEKVNPHLRGGIVENNLEKTHPSSPDRDLNLDLPVLGSRAKHSISTLANYATEEKPPPVHPTEIRTSIAPSSAVELNTTSALANYATEAGLWCKGCGGRKLFPKGALGCLPSPCISLRNACNCKHTHTTKTSSNKRVYDELVSPSIEHDPLYLEPVSSWPFNDVDGHYCSYLDYNITSCNAGSIIRTPPCYSYWSITSVSPGARGPCNRTRRGQKTSRWEMLISVPISFSFLVTSCRGQSTSLECSIAPGQHHACLQTSRALGVRNNFRRLICIHFTFLLPWPVFQASLVKEGFGNQINLYQDRGLKPGPPAQKSDTLPPRPPGHLDNLLQIVWSAFGGEFELQSQPGGTEDDLFLNVHPIENRTSIPVIGSLVFCKSSTLDNAATEVGYIGINYDDVIARRKDATNLKPLSAPSDAECDPDGPRANRGRDAPHWLSTRRVNSTTKI</sequence>
<protein>
    <submittedName>
        <fullName evidence="2">Uncharacterized protein</fullName>
    </submittedName>
</protein>
<evidence type="ECO:0000313" key="2">
    <source>
        <dbReference type="EMBL" id="CAD7198031.1"/>
    </source>
</evidence>
<dbReference type="EMBL" id="OA565965">
    <property type="protein sequence ID" value="CAD7198031.1"/>
    <property type="molecule type" value="Genomic_DNA"/>
</dbReference>
<proteinExistence type="predicted"/>
<evidence type="ECO:0000256" key="1">
    <source>
        <dbReference type="SAM" id="MobiDB-lite"/>
    </source>
</evidence>
<feature type="compositionally biased region" description="Basic and acidic residues" evidence="1">
    <location>
        <begin position="518"/>
        <end position="529"/>
    </location>
</feature>